<dbReference type="RefSeq" id="XP_025417343.1">
    <property type="nucleotide sequence ID" value="XM_025561558.1"/>
</dbReference>
<protein>
    <recommendedName>
        <fullName evidence="10">Cell cycle checkpoint control protein RAD9A</fullName>
    </recommendedName>
    <alternativeName>
        <fullName evidence="11">DNA repair exonuclease rad9 homolog A</fullName>
    </alternativeName>
</protein>
<evidence type="ECO:0000313" key="12">
    <source>
        <dbReference type="Proteomes" id="UP000694846"/>
    </source>
</evidence>
<proteinExistence type="inferred from homology"/>
<evidence type="ECO:0000256" key="7">
    <source>
        <dbReference type="ARBA" id="ARBA00022839"/>
    </source>
</evidence>
<dbReference type="Gene3D" id="3.70.10.10">
    <property type="match status" value="1"/>
</dbReference>
<keyword evidence="7" id="KW-0269">Exonuclease</keyword>
<keyword evidence="12" id="KW-1185">Reference proteome</keyword>
<dbReference type="CTD" id="40054"/>
<dbReference type="SUPFAM" id="SSF55979">
    <property type="entry name" value="DNA clamp"/>
    <property type="match status" value="1"/>
</dbReference>
<reference evidence="13" key="1">
    <citation type="submission" date="2025-08" db="UniProtKB">
        <authorList>
            <consortium name="RefSeq"/>
        </authorList>
    </citation>
    <scope>IDENTIFICATION</scope>
    <source>
        <tissue evidence="13">Whole body</tissue>
    </source>
</reference>
<evidence type="ECO:0000256" key="9">
    <source>
        <dbReference type="ARBA" id="ARBA00059283"/>
    </source>
</evidence>
<keyword evidence="5" id="KW-0227">DNA damage</keyword>
<evidence type="ECO:0000256" key="2">
    <source>
        <dbReference type="ARBA" id="ARBA00008494"/>
    </source>
</evidence>
<dbReference type="OrthoDB" id="60092at2759"/>
<dbReference type="PANTHER" id="PTHR15237:SF0">
    <property type="entry name" value="CELL CYCLE CHECKPOINT CONTROL PROTEIN"/>
    <property type="match status" value="1"/>
</dbReference>
<name>A0A8B8G3G4_9HEMI</name>
<keyword evidence="6" id="KW-0378">Hydrolase</keyword>
<evidence type="ECO:0000256" key="10">
    <source>
        <dbReference type="ARBA" id="ARBA00069752"/>
    </source>
</evidence>
<comment type="similarity">
    <text evidence="2">Belongs to the rad9 family.</text>
</comment>
<dbReference type="GO" id="GO:0071479">
    <property type="term" value="P:cellular response to ionizing radiation"/>
    <property type="evidence" value="ECO:0007669"/>
    <property type="project" value="TreeGrafter"/>
</dbReference>
<dbReference type="AlphaFoldDB" id="A0A8B8G3G4"/>
<sequence length="432" mass="49078">MKCVIPRQNLKILSRALNTMCRIGEDLFIEPNSSQLIMHTTNSWHTVYAWFTFDSSFFSSYYFTEDDEQNSENSLKCKISLKSCITIFKSPHLSRCLESCHMEIKNNTDTITIQLRYSNFCVKTHLIPVLEYSALQVNQNVDTTHTLCIDSKVLSAAVKHFQNSEVDITLDVTTEKVLLKTHSESCRDLRKILRTELSLQMSEFDIYDVGEGSCITFCLKEIRPLLAFAEHMSLPIIIRFSSPGMPMVFGLKNGLTFESQYILSTMNESTSSGNTDSLPIRLNINAFENTQSSDGNQVNQLPDKHQTPLINSNLRTPMRVQVEYPDSISRKRKHQVSNHFQQPLKKMNSVNSMTIIEQFREECLEDDVLLSQVADVHVNDEPIEIDSDGHLSLGLSDTARVFARCFSLPIEESAKKGKVLVYDSDGLVDDSD</sequence>
<dbReference type="GeneID" id="112688394"/>
<dbReference type="GO" id="GO:0000076">
    <property type="term" value="P:DNA replication checkpoint signaling"/>
    <property type="evidence" value="ECO:0007669"/>
    <property type="project" value="TreeGrafter"/>
</dbReference>
<organism evidence="12 13">
    <name type="scientific">Sipha flava</name>
    <name type="common">yellow sugarcane aphid</name>
    <dbReference type="NCBI Taxonomy" id="143950"/>
    <lineage>
        <taxon>Eukaryota</taxon>
        <taxon>Metazoa</taxon>
        <taxon>Ecdysozoa</taxon>
        <taxon>Arthropoda</taxon>
        <taxon>Hexapoda</taxon>
        <taxon>Insecta</taxon>
        <taxon>Pterygota</taxon>
        <taxon>Neoptera</taxon>
        <taxon>Paraneoptera</taxon>
        <taxon>Hemiptera</taxon>
        <taxon>Sternorrhyncha</taxon>
        <taxon>Aphidomorpha</taxon>
        <taxon>Aphidoidea</taxon>
        <taxon>Aphididae</taxon>
        <taxon>Sipha</taxon>
    </lineage>
</organism>
<evidence type="ECO:0000256" key="1">
    <source>
        <dbReference type="ARBA" id="ARBA00004123"/>
    </source>
</evidence>
<evidence type="ECO:0000256" key="6">
    <source>
        <dbReference type="ARBA" id="ARBA00022801"/>
    </source>
</evidence>
<dbReference type="Proteomes" id="UP000694846">
    <property type="component" value="Unplaced"/>
</dbReference>
<evidence type="ECO:0000256" key="3">
    <source>
        <dbReference type="ARBA" id="ARBA00022553"/>
    </source>
</evidence>
<keyword evidence="8" id="KW-0539">Nucleus</keyword>
<dbReference type="GO" id="GO:0004527">
    <property type="term" value="F:exonuclease activity"/>
    <property type="evidence" value="ECO:0007669"/>
    <property type="project" value="UniProtKB-KW"/>
</dbReference>
<keyword evidence="3" id="KW-0597">Phosphoprotein</keyword>
<dbReference type="GO" id="GO:0006281">
    <property type="term" value="P:DNA repair"/>
    <property type="evidence" value="ECO:0007669"/>
    <property type="project" value="TreeGrafter"/>
</dbReference>
<evidence type="ECO:0000256" key="11">
    <source>
        <dbReference type="ARBA" id="ARBA00079896"/>
    </source>
</evidence>
<evidence type="ECO:0000313" key="13">
    <source>
        <dbReference type="RefSeq" id="XP_025417343.1"/>
    </source>
</evidence>
<comment type="function">
    <text evidence="9">Component of the 9-1-1 cell-cycle checkpoint response complex that plays a major role in DNA repair. The 9-1-1 complex is recruited to DNA lesion upon damage by the RAD17-replication factor C (RFC) clamp loader complex. Acts then as a sliding clamp platform on DNA for several proteins involved in long-patch base excision repair (LP-BER). The 9-1-1 complex stimulates DNA polymerase beta (POLB) activity by increasing its affinity for the 3'-OH end of the primer-template and stabilizes POLB to those sites where LP-BER proceeds; endonuclease FEN1 cleavage activity on substrates with double, nick, or gap flaps of distinct sequences and lengths; and DNA ligase I (LIG1) on long-patch base excision repair substrates. The 9-1-1 complex is necessary for the recruitment of RHNO1 to sites of double-stranded breaks (DSB) occurring during the S phase. RAD9A possesses 3'-&gt;5' double stranded DNA exonuclease activity.</text>
</comment>
<dbReference type="FunFam" id="3.70.10.10:FF:000005">
    <property type="entry name" value="Cell cycle checkpoint control protein"/>
    <property type="match status" value="1"/>
</dbReference>
<dbReference type="InterPro" id="IPR046938">
    <property type="entry name" value="DNA_clamp_sf"/>
</dbReference>
<gene>
    <name evidence="13" type="primary">LOC112688394</name>
</gene>
<dbReference type="Pfam" id="PF04139">
    <property type="entry name" value="Rad9"/>
    <property type="match status" value="1"/>
</dbReference>
<keyword evidence="4" id="KW-0540">Nuclease</keyword>
<dbReference type="GO" id="GO:0030896">
    <property type="term" value="C:checkpoint clamp complex"/>
    <property type="evidence" value="ECO:0007669"/>
    <property type="project" value="InterPro"/>
</dbReference>
<comment type="subcellular location">
    <subcellularLocation>
        <location evidence="1">Nucleus</location>
    </subcellularLocation>
</comment>
<evidence type="ECO:0000256" key="5">
    <source>
        <dbReference type="ARBA" id="ARBA00022763"/>
    </source>
</evidence>
<dbReference type="InterPro" id="IPR007268">
    <property type="entry name" value="Rad9/Ddc1"/>
</dbReference>
<evidence type="ECO:0000256" key="4">
    <source>
        <dbReference type="ARBA" id="ARBA00022722"/>
    </source>
</evidence>
<dbReference type="GO" id="GO:0031573">
    <property type="term" value="P:mitotic intra-S DNA damage checkpoint signaling"/>
    <property type="evidence" value="ECO:0007669"/>
    <property type="project" value="TreeGrafter"/>
</dbReference>
<evidence type="ECO:0000256" key="8">
    <source>
        <dbReference type="ARBA" id="ARBA00023242"/>
    </source>
</evidence>
<dbReference type="PANTHER" id="PTHR15237">
    <property type="entry name" value="DNA REPAIR PROTEIN RAD9"/>
    <property type="match status" value="1"/>
</dbReference>
<accession>A0A8B8G3G4</accession>